<organism evidence="2 3">
    <name type="scientific">Mesorhizobium caraganae</name>
    <dbReference type="NCBI Taxonomy" id="483206"/>
    <lineage>
        <taxon>Bacteria</taxon>
        <taxon>Pseudomonadati</taxon>
        <taxon>Pseudomonadota</taxon>
        <taxon>Alphaproteobacteria</taxon>
        <taxon>Hyphomicrobiales</taxon>
        <taxon>Phyllobacteriaceae</taxon>
        <taxon>Mesorhizobium</taxon>
    </lineage>
</organism>
<keyword evidence="1" id="KW-1133">Transmembrane helix</keyword>
<dbReference type="Proteomes" id="UP001433071">
    <property type="component" value="Unassembled WGS sequence"/>
</dbReference>
<keyword evidence="1" id="KW-0472">Membrane</keyword>
<name>A0ABV1Z4P1_9HYPH</name>
<comment type="caution">
    <text evidence="2">The sequence shown here is derived from an EMBL/GenBank/DDBJ whole genome shotgun (WGS) entry which is preliminary data.</text>
</comment>
<dbReference type="EMBL" id="JAMYQB010000021">
    <property type="protein sequence ID" value="MER9407002.1"/>
    <property type="molecule type" value="Genomic_DNA"/>
</dbReference>
<accession>A0ABV1Z4P1</accession>
<keyword evidence="1" id="KW-0812">Transmembrane</keyword>
<evidence type="ECO:0000313" key="2">
    <source>
        <dbReference type="EMBL" id="MER9407002.1"/>
    </source>
</evidence>
<gene>
    <name evidence="2" type="ORF">NKI36_23495</name>
</gene>
<evidence type="ECO:0000313" key="3">
    <source>
        <dbReference type="Proteomes" id="UP001433071"/>
    </source>
</evidence>
<feature type="transmembrane region" description="Helical" evidence="1">
    <location>
        <begin position="29"/>
        <end position="48"/>
    </location>
</feature>
<evidence type="ECO:0000256" key="1">
    <source>
        <dbReference type="SAM" id="Phobius"/>
    </source>
</evidence>
<dbReference type="RefSeq" id="WP_352560532.1">
    <property type="nucleotide sequence ID" value="NZ_JAMYQB010000021.1"/>
</dbReference>
<keyword evidence="3" id="KW-1185">Reference proteome</keyword>
<proteinExistence type="predicted"/>
<sequence length="98" mass="10248">MVDLVDGDEVPAPGRSGRWRVFALTTLQIVPPVISVGCAIMAGYFAFATSSKKPPADMAALAVSIMKSGDASPELRDWAADVLGIQTDIGMPAKTAQQ</sequence>
<reference evidence="2 3" key="1">
    <citation type="journal article" date="2024" name="Proc. Natl. Acad. Sci. U.S.A.">
        <title>The evolutionary genomics of adaptation to stress in wild rhizobium bacteria.</title>
        <authorList>
            <person name="Kehlet-Delgado H."/>
            <person name="Montoya A.P."/>
            <person name="Jensen K.T."/>
            <person name="Wendlandt C.E."/>
            <person name="Dexheimer C."/>
            <person name="Roberts M."/>
            <person name="Torres Martinez L."/>
            <person name="Friesen M.L."/>
            <person name="Griffitts J.S."/>
            <person name="Porter S.S."/>
        </authorList>
    </citation>
    <scope>NUCLEOTIDE SEQUENCE [LARGE SCALE GENOMIC DNA]</scope>
    <source>
        <strain evidence="2 3">M0641</strain>
    </source>
</reference>
<protein>
    <submittedName>
        <fullName evidence="2">Uncharacterized protein</fullName>
    </submittedName>
</protein>